<proteinExistence type="predicted"/>
<organism evidence="1 2">
    <name type="scientific">Kingella bonacorsii</name>
    <dbReference type="NCBI Taxonomy" id="2796361"/>
    <lineage>
        <taxon>Bacteria</taxon>
        <taxon>Pseudomonadati</taxon>
        <taxon>Pseudomonadota</taxon>
        <taxon>Betaproteobacteria</taxon>
        <taxon>Neisseriales</taxon>
        <taxon>Neisseriaceae</taxon>
        <taxon>Kingella</taxon>
    </lineage>
</organism>
<keyword evidence="2" id="KW-1185">Reference proteome</keyword>
<evidence type="ECO:0000313" key="2">
    <source>
        <dbReference type="Proteomes" id="UP000614058"/>
    </source>
</evidence>
<name>A0ABS1BQF3_9NEIS</name>
<protein>
    <recommendedName>
        <fullName evidence="3">PH domain-containing protein</fullName>
    </recommendedName>
</protein>
<accession>A0ABS1BQF3</accession>
<evidence type="ECO:0000313" key="1">
    <source>
        <dbReference type="EMBL" id="MBK0395469.1"/>
    </source>
</evidence>
<dbReference type="EMBL" id="JAEHNZ010000001">
    <property type="protein sequence ID" value="MBK0395469.1"/>
    <property type="molecule type" value="Genomic_DNA"/>
</dbReference>
<dbReference type="RefSeq" id="WP_200521548.1">
    <property type="nucleotide sequence ID" value="NZ_JAEHNZ010000001.1"/>
</dbReference>
<comment type="caution">
    <text evidence="1">The sequence shown here is derived from an EMBL/GenBank/DDBJ whole genome shotgun (WGS) entry which is preliminary data.</text>
</comment>
<sequence length="45" mass="5383">MSLLNFMQHKDNLQEWLRTIASAPDEAERAALILKIKREYELWLP</sequence>
<evidence type="ECO:0008006" key="3">
    <source>
        <dbReference type="Google" id="ProtNLM"/>
    </source>
</evidence>
<reference evidence="1 2" key="1">
    <citation type="journal article" date="2021" name="Pathogens">
        <title>Isolation and Characterization of Kingella bonacorsii sp. nov., A Novel Kingella Species Detected in a Stable Periodontitis Subject.</title>
        <authorList>
            <person name="Antezack A."/>
            <person name="Boxberger M."/>
            <person name="Rolland C."/>
            <person name="Monnet-Corti V."/>
            <person name="La Scola B."/>
        </authorList>
    </citation>
    <scope>NUCLEOTIDE SEQUENCE [LARGE SCALE GENOMIC DNA]</scope>
    <source>
        <strain evidence="1 2">Marseille-Q4569</strain>
    </source>
</reference>
<dbReference type="Proteomes" id="UP000614058">
    <property type="component" value="Unassembled WGS sequence"/>
</dbReference>
<gene>
    <name evidence="1" type="ORF">JDW22_02415</name>
</gene>